<dbReference type="EMBL" id="JBBNAG010000003">
    <property type="protein sequence ID" value="KAK9147872.1"/>
    <property type="molecule type" value="Genomic_DNA"/>
</dbReference>
<organism evidence="2 3">
    <name type="scientific">Stephania cephalantha</name>
    <dbReference type="NCBI Taxonomy" id="152367"/>
    <lineage>
        <taxon>Eukaryota</taxon>
        <taxon>Viridiplantae</taxon>
        <taxon>Streptophyta</taxon>
        <taxon>Embryophyta</taxon>
        <taxon>Tracheophyta</taxon>
        <taxon>Spermatophyta</taxon>
        <taxon>Magnoliopsida</taxon>
        <taxon>Ranunculales</taxon>
        <taxon>Menispermaceae</taxon>
        <taxon>Menispermoideae</taxon>
        <taxon>Cissampelideae</taxon>
        <taxon>Stephania</taxon>
    </lineage>
</organism>
<dbReference type="Proteomes" id="UP001419268">
    <property type="component" value="Unassembled WGS sequence"/>
</dbReference>
<proteinExistence type="predicted"/>
<accession>A0AAP0KAV2</accession>
<dbReference type="AlphaFoldDB" id="A0AAP0KAV2"/>
<sequence>MSSPSCHNSQMWASDTATSSLPPFQMKLPFESPTPFDRYTLRALQWSESSIEQRL</sequence>
<name>A0AAP0KAV2_9MAGN</name>
<evidence type="ECO:0000313" key="2">
    <source>
        <dbReference type="EMBL" id="KAK9147872.1"/>
    </source>
</evidence>
<gene>
    <name evidence="2" type="ORF">Scep_006629</name>
</gene>
<evidence type="ECO:0000313" key="3">
    <source>
        <dbReference type="Proteomes" id="UP001419268"/>
    </source>
</evidence>
<keyword evidence="3" id="KW-1185">Reference proteome</keyword>
<reference evidence="2 3" key="1">
    <citation type="submission" date="2024-01" db="EMBL/GenBank/DDBJ databases">
        <title>Genome assemblies of Stephania.</title>
        <authorList>
            <person name="Yang L."/>
        </authorList>
    </citation>
    <scope>NUCLEOTIDE SEQUENCE [LARGE SCALE GENOMIC DNA]</scope>
    <source>
        <strain evidence="2">JXDWG</strain>
        <tissue evidence="2">Leaf</tissue>
    </source>
</reference>
<protein>
    <submittedName>
        <fullName evidence="2">Uncharacterized protein</fullName>
    </submittedName>
</protein>
<feature type="compositionally biased region" description="Polar residues" evidence="1">
    <location>
        <begin position="1"/>
        <end position="22"/>
    </location>
</feature>
<feature type="region of interest" description="Disordered" evidence="1">
    <location>
        <begin position="1"/>
        <end position="24"/>
    </location>
</feature>
<comment type="caution">
    <text evidence="2">The sequence shown here is derived from an EMBL/GenBank/DDBJ whole genome shotgun (WGS) entry which is preliminary data.</text>
</comment>
<evidence type="ECO:0000256" key="1">
    <source>
        <dbReference type="SAM" id="MobiDB-lite"/>
    </source>
</evidence>